<comment type="pathway">
    <text evidence="2">Protein modification; protein ubiquitination.</text>
</comment>
<dbReference type="Gene3D" id="2.40.30.180">
    <property type="entry name" value="Ubiquitin-activating enzyme E1, FCCH domain"/>
    <property type="match status" value="1"/>
</dbReference>
<dbReference type="CDD" id="cd01491">
    <property type="entry name" value="Ube1_repeat1"/>
    <property type="match status" value="1"/>
</dbReference>
<dbReference type="FunFam" id="2.40.30.180:FF:000001">
    <property type="entry name" value="ubiquitin-like modifier-activating enzyme 1"/>
    <property type="match status" value="1"/>
</dbReference>
<dbReference type="InterPro" id="IPR000594">
    <property type="entry name" value="ThiF_NAD_FAD-bd"/>
</dbReference>
<keyword evidence="7" id="KW-0833">Ubl conjugation pathway</keyword>
<dbReference type="EC" id="6.2.1.45" evidence="4"/>
<name>A0A7R9GAK0_9CRUS</name>
<dbReference type="InterPro" id="IPR042449">
    <property type="entry name" value="Ub-E1_IAD_1"/>
</dbReference>
<protein>
    <recommendedName>
        <fullName evidence="4">E1 ubiquitin-activating enzyme</fullName>
        <ecNumber evidence="4">6.2.1.45</ecNumber>
    </recommendedName>
    <alternativeName>
        <fullName evidence="9">Ubiquitin-activating enzyme E1</fullName>
    </alternativeName>
</protein>
<dbReference type="SMART" id="SM00985">
    <property type="entry name" value="UBA_e1_C"/>
    <property type="match status" value="1"/>
</dbReference>
<evidence type="ECO:0000256" key="7">
    <source>
        <dbReference type="ARBA" id="ARBA00022786"/>
    </source>
</evidence>
<reference evidence="11" key="1">
    <citation type="submission" date="2020-11" db="EMBL/GenBank/DDBJ databases">
        <authorList>
            <person name="Tran Van P."/>
        </authorList>
    </citation>
    <scope>NUCLEOTIDE SEQUENCE</scope>
</reference>
<dbReference type="FunFam" id="3.40.50.720:FF:000015">
    <property type="entry name" value="Ubiquitin-activating enzyme E1 1"/>
    <property type="match status" value="1"/>
</dbReference>
<dbReference type="GO" id="GO:0005524">
    <property type="term" value="F:ATP binding"/>
    <property type="evidence" value="ECO:0007669"/>
    <property type="project" value="UniProtKB-KW"/>
</dbReference>
<dbReference type="Pfam" id="PF16191">
    <property type="entry name" value="E1_4HB"/>
    <property type="match status" value="1"/>
</dbReference>
<dbReference type="SUPFAM" id="SSF69572">
    <property type="entry name" value="Activating enzymes of the ubiquitin-like proteins"/>
    <property type="match status" value="2"/>
</dbReference>
<dbReference type="InterPro" id="IPR000011">
    <property type="entry name" value="UBQ/SUMO-activ_enz_E1-like"/>
</dbReference>
<evidence type="ECO:0000256" key="1">
    <source>
        <dbReference type="ARBA" id="ARBA00000488"/>
    </source>
</evidence>
<dbReference type="PRINTS" id="PR01849">
    <property type="entry name" value="UBIQUITINACT"/>
</dbReference>
<dbReference type="InterPro" id="IPR018965">
    <property type="entry name" value="Ub-activating_enz_E1_C"/>
</dbReference>
<dbReference type="PANTHER" id="PTHR10953">
    <property type="entry name" value="UBIQUITIN-ACTIVATING ENZYME E1"/>
    <property type="match status" value="1"/>
</dbReference>
<evidence type="ECO:0000256" key="9">
    <source>
        <dbReference type="ARBA" id="ARBA00030371"/>
    </source>
</evidence>
<dbReference type="GO" id="GO:0005634">
    <property type="term" value="C:nucleus"/>
    <property type="evidence" value="ECO:0007669"/>
    <property type="project" value="TreeGrafter"/>
</dbReference>
<dbReference type="EMBL" id="OA882192">
    <property type="protein sequence ID" value="CAD7273655.1"/>
    <property type="molecule type" value="Genomic_DNA"/>
</dbReference>
<dbReference type="Gene3D" id="3.40.50.720">
    <property type="entry name" value="NAD(P)-binding Rossmann-like Domain"/>
    <property type="match status" value="1"/>
</dbReference>
<dbReference type="InterPro" id="IPR038252">
    <property type="entry name" value="UBA_E1_C_sf"/>
</dbReference>
<dbReference type="Gene3D" id="1.10.10.2660">
    <property type="entry name" value="Ubiquitin-activating enzyme E1, SCCH domain"/>
    <property type="match status" value="1"/>
</dbReference>
<comment type="catalytic activity">
    <reaction evidence="1">
        <text>ATP + ubiquitin + [E1 ubiquitin-activating enzyme]-L-cysteine = AMP + diphosphate + S-ubiquitinyl-[E1 ubiquitin-activating enzyme]-L-cysteine.</text>
        <dbReference type="EC" id="6.2.1.45"/>
    </reaction>
</comment>
<accession>A0A7R9GAK0</accession>
<dbReference type="GO" id="GO:0005737">
    <property type="term" value="C:cytoplasm"/>
    <property type="evidence" value="ECO:0007669"/>
    <property type="project" value="TreeGrafter"/>
</dbReference>
<dbReference type="Pfam" id="PF00899">
    <property type="entry name" value="ThiF"/>
    <property type="match status" value="1"/>
</dbReference>
<dbReference type="InterPro" id="IPR045886">
    <property type="entry name" value="ThiF/MoeB/HesA"/>
</dbReference>
<evidence type="ECO:0000313" key="12">
    <source>
        <dbReference type="Proteomes" id="UP000678499"/>
    </source>
</evidence>
<dbReference type="Gene3D" id="3.10.290.60">
    <property type="entry name" value="Ubiquitin-activating enzyme E1, UFD domain"/>
    <property type="match status" value="1"/>
</dbReference>
<dbReference type="InterPro" id="IPR035985">
    <property type="entry name" value="Ubiquitin-activating_enz"/>
</dbReference>
<dbReference type="Gene3D" id="3.40.50.12550">
    <property type="entry name" value="Ubiquitin-activating enzyme E1, inactive adenylation domain, subdomain 2"/>
    <property type="match status" value="1"/>
</dbReference>
<dbReference type="InterPro" id="IPR018074">
    <property type="entry name" value="UBQ-activ_enz_E1_CS"/>
</dbReference>
<keyword evidence="5" id="KW-0436">Ligase</keyword>
<dbReference type="InterPro" id="IPR032418">
    <property type="entry name" value="E1_FCCH"/>
</dbReference>
<dbReference type="FunFam" id="3.10.290.60:FF:000002">
    <property type="entry name" value="Ubiquitin-like modifier-activating enzyme 1"/>
    <property type="match status" value="1"/>
</dbReference>
<evidence type="ECO:0000256" key="8">
    <source>
        <dbReference type="ARBA" id="ARBA00022840"/>
    </source>
</evidence>
<dbReference type="InterPro" id="IPR018075">
    <property type="entry name" value="UBQ-activ_enz_E1"/>
</dbReference>
<dbReference type="GO" id="GO:0045116">
    <property type="term" value="P:protein neddylation"/>
    <property type="evidence" value="ECO:0007669"/>
    <property type="project" value="TreeGrafter"/>
</dbReference>
<dbReference type="GO" id="GO:0019781">
    <property type="term" value="F:NEDD8 activating enzyme activity"/>
    <property type="evidence" value="ECO:0007669"/>
    <property type="project" value="TreeGrafter"/>
</dbReference>
<dbReference type="FunFam" id="3.50.50.80:FF:000001">
    <property type="entry name" value="ubiquitin-like modifier-activating enzyme 1"/>
    <property type="match status" value="1"/>
</dbReference>
<feature type="domain" description="Ubiquitin-activating enzyme E1 C-terminal" evidence="10">
    <location>
        <begin position="987"/>
        <end position="1112"/>
    </location>
</feature>
<dbReference type="AlphaFoldDB" id="A0A7R9GAK0"/>
<evidence type="ECO:0000256" key="5">
    <source>
        <dbReference type="ARBA" id="ARBA00022598"/>
    </source>
</evidence>
<dbReference type="InterPro" id="IPR042302">
    <property type="entry name" value="E1_FCCH_sf"/>
</dbReference>
<dbReference type="Gene3D" id="3.50.50.80">
    <property type="entry name" value="Ubiquitin-activating enzyme E1, inactive adenylation domain, subdomain 1"/>
    <property type="match status" value="1"/>
</dbReference>
<dbReference type="InterPro" id="IPR019572">
    <property type="entry name" value="UBA_E1_SCCH"/>
</dbReference>
<keyword evidence="8" id="KW-0067">ATP-binding</keyword>
<keyword evidence="12" id="KW-1185">Reference proteome</keyword>
<evidence type="ECO:0000256" key="3">
    <source>
        <dbReference type="ARBA" id="ARBA00005673"/>
    </source>
</evidence>
<sequence length="1128" mass="125426">MSSSGSAVGQLNSLKPLSLEATSVSVAGANISDSPPTKMMKLHTGVAVEYSSASGGGLDNGTVNAHNGVAMAQNGSAKAGEAKIDEALYSRQLYVLGHEAMRRMASSDVLISGMNGLGVEIAKNVVLGGVKSVTLHDARDCTWHDLSSQFFLREEDIGKNRALACVERISELNSYVPVSAHTDALTDDIVRKFKVVVLLDSTLDEQLRISEVAHQNDIAFIVGDVKGLFGQIFTDFGKKFHVSDVNGNEPTSAMLSSISRDKGGLVTTLDDARHDFEDGDYVTFTEVKGMVELNNCEPRKITVEGPYTFSIGDTSGLSEYERGGIALQVKQGMDLEFKQMREAIRDPDFVTTDFAKFTRPGLLHLAFRTLHRYVADHEALPASYSVDDAEKFIMLAKDLNQEHNGAGNAVVSDSDWDEKVLRSFSYLSRGNVAPMSAVIGGIVAQEVMKACSGKFHPIKQWLYFDALECVSGVTPAGVGEGEDEIMTPSGEFESSNNRYDAQTAIFGKAFQEKLADYHLFVAGAGAIGCELLKNFAMMGVAAGGSGKIYVTDMDTIEKSNLNRQFLFRSWDLSKPKSDTAASAVKTMNPSIHIIAHQNRLGADTERIYDDEFFERLDCVANALDNVPTRTYMDRRCVYYRKPLLESGTLGTKGNVQVVVPHLTESYSSSQDPPEKSIPFCTLRNFPNAIEHTLQWSRDLFEGYFKIHAENAHAYLTDPKFMERTMKLPGSQPVETLQSVKKSLIDERPANFADCVRWGRLVWAENFKNQIQQLLFNFPPDQVTSSGQLFWSGPKRCPHHLEFDPSIETHREFVISAANLRAEMYGLKGSRNWEEISAILEKIEVPKFVPVSGVRIAVNDAEAQASSQHFYDGVRLEDLEKELPKVEELKDVRVTPIEFEKDDDTNFHMDFIVAASNLRAENYDIAPADRHKSKLIAGKIIPAIATTTSLVAGLVALELYKLIANKARFEAVASSGDRAETEKVRALFKNGFVNLSLPFVTFSEPMPAPVKKYYDNEWTLWDRFDLQGEMTLRQFMDYFKEKHRLEITMLSHGVCMLYSFFMPPAKRTERIDLPMSEIVRKVSKRKIEPHVKALVFELCVNDETDEDVEVPYVNYRLPANSAMDASPAN</sequence>
<evidence type="ECO:0000259" key="10">
    <source>
        <dbReference type="SMART" id="SM00985"/>
    </source>
</evidence>
<dbReference type="Pfam" id="PF10585">
    <property type="entry name" value="UBA_E1_SCCH"/>
    <property type="match status" value="1"/>
</dbReference>
<dbReference type="UniPathway" id="UPA00143"/>
<evidence type="ECO:0000256" key="4">
    <source>
        <dbReference type="ARBA" id="ARBA00012990"/>
    </source>
</evidence>
<comment type="similarity">
    <text evidence="3">Belongs to the ubiquitin-activating E1 family.</text>
</comment>
<dbReference type="PANTHER" id="PTHR10953:SF250">
    <property type="entry name" value="UBIQUITIN-LIKE MODIFIER-ACTIVATING ENZYME 1"/>
    <property type="match status" value="1"/>
</dbReference>
<dbReference type="Pfam" id="PF16190">
    <property type="entry name" value="E1_FCCH"/>
    <property type="match status" value="1"/>
</dbReference>
<dbReference type="InterPro" id="IPR032420">
    <property type="entry name" value="E1_4HB"/>
</dbReference>
<evidence type="ECO:0000256" key="6">
    <source>
        <dbReference type="ARBA" id="ARBA00022741"/>
    </source>
</evidence>
<dbReference type="CDD" id="cd01490">
    <property type="entry name" value="Ube1_repeat2"/>
    <property type="match status" value="1"/>
</dbReference>
<dbReference type="Pfam" id="PF09358">
    <property type="entry name" value="E1_UFD"/>
    <property type="match status" value="1"/>
</dbReference>
<proteinExistence type="inferred from homology"/>
<dbReference type="InterPro" id="IPR042063">
    <property type="entry name" value="Ubi_acti_E1_SCCH"/>
</dbReference>
<organism evidence="11">
    <name type="scientific">Notodromas monacha</name>
    <dbReference type="NCBI Taxonomy" id="399045"/>
    <lineage>
        <taxon>Eukaryota</taxon>
        <taxon>Metazoa</taxon>
        <taxon>Ecdysozoa</taxon>
        <taxon>Arthropoda</taxon>
        <taxon>Crustacea</taxon>
        <taxon>Oligostraca</taxon>
        <taxon>Ostracoda</taxon>
        <taxon>Podocopa</taxon>
        <taxon>Podocopida</taxon>
        <taxon>Cypridocopina</taxon>
        <taxon>Cypridoidea</taxon>
        <taxon>Cyprididae</taxon>
        <taxon>Notodromas</taxon>
    </lineage>
</organism>
<gene>
    <name evidence="11" type="ORF">NMOB1V02_LOCUS1529</name>
</gene>
<dbReference type="GO" id="GO:0004839">
    <property type="term" value="F:ubiquitin activating enzyme activity"/>
    <property type="evidence" value="ECO:0007669"/>
    <property type="project" value="UniProtKB-EC"/>
</dbReference>
<dbReference type="OrthoDB" id="10252231at2759"/>
<keyword evidence="6" id="KW-0547">Nucleotide-binding</keyword>
<dbReference type="Proteomes" id="UP000678499">
    <property type="component" value="Unassembled WGS sequence"/>
</dbReference>
<dbReference type="NCBIfam" id="TIGR01408">
    <property type="entry name" value="Ube1"/>
    <property type="match status" value="1"/>
</dbReference>
<evidence type="ECO:0000313" key="11">
    <source>
        <dbReference type="EMBL" id="CAD7273655.1"/>
    </source>
</evidence>
<dbReference type="PROSITE" id="PS00536">
    <property type="entry name" value="UBIQUITIN_ACTIVAT_1"/>
    <property type="match status" value="1"/>
</dbReference>
<dbReference type="FunFam" id="1.10.10.2660:FF:000001">
    <property type="entry name" value="Ubiquitin-activating enzyme E1 1"/>
    <property type="match status" value="1"/>
</dbReference>
<evidence type="ECO:0000256" key="2">
    <source>
        <dbReference type="ARBA" id="ARBA00004906"/>
    </source>
</evidence>
<dbReference type="EMBL" id="CAJPEX010000155">
    <property type="protein sequence ID" value="CAG0913807.1"/>
    <property type="molecule type" value="Genomic_DNA"/>
</dbReference>